<dbReference type="EMBL" id="MLJW01000015">
    <property type="protein sequence ID" value="OIR13285.1"/>
    <property type="molecule type" value="Genomic_DNA"/>
</dbReference>
<proteinExistence type="inferred from homology"/>
<dbReference type="Pfam" id="PF00582">
    <property type="entry name" value="Usp"/>
    <property type="match status" value="1"/>
</dbReference>
<reference evidence="3" key="1">
    <citation type="submission" date="2016-10" db="EMBL/GenBank/DDBJ databases">
        <title>Sequence of Gallionella enrichment culture.</title>
        <authorList>
            <person name="Poehlein A."/>
            <person name="Muehling M."/>
            <person name="Daniel R."/>
        </authorList>
    </citation>
    <scope>NUCLEOTIDE SEQUENCE</scope>
</reference>
<dbReference type="SUPFAM" id="SSF52402">
    <property type="entry name" value="Adenine nucleotide alpha hydrolases-like"/>
    <property type="match status" value="1"/>
</dbReference>
<evidence type="ECO:0000313" key="3">
    <source>
        <dbReference type="EMBL" id="OIR13285.1"/>
    </source>
</evidence>
<dbReference type="AlphaFoldDB" id="A0A1J5TAH8"/>
<dbReference type="InterPro" id="IPR014729">
    <property type="entry name" value="Rossmann-like_a/b/a_fold"/>
</dbReference>
<evidence type="ECO:0000259" key="2">
    <source>
        <dbReference type="Pfam" id="PF00582"/>
    </source>
</evidence>
<dbReference type="CDD" id="cd00293">
    <property type="entry name" value="USP-like"/>
    <property type="match status" value="1"/>
</dbReference>
<comment type="similarity">
    <text evidence="1">Belongs to the universal stress protein A family.</text>
</comment>
<sequence length="173" mass="19509">MFSLLINSKKNFMKINKVKKVLITLDYNPTAQQVAEQGYSIAKSMNAEIILLHVIADPEYYSLTQYNPIMGFTGYVDIGPLQLNVIEDLKKASQLFLDKTKSHLGDDAIRTLIKEGGFSECILETAKDMKIDMIVMGSHSRRWLENILMGNVTEKVLHHSSIPVLIIPTKKQA</sequence>
<dbReference type="InterPro" id="IPR006015">
    <property type="entry name" value="Universal_stress_UspA"/>
</dbReference>
<dbReference type="InterPro" id="IPR006016">
    <property type="entry name" value="UspA"/>
</dbReference>
<organism evidence="3">
    <name type="scientific">mine drainage metagenome</name>
    <dbReference type="NCBI Taxonomy" id="410659"/>
    <lineage>
        <taxon>unclassified sequences</taxon>
        <taxon>metagenomes</taxon>
        <taxon>ecological metagenomes</taxon>
    </lineage>
</organism>
<dbReference type="Gene3D" id="3.40.50.620">
    <property type="entry name" value="HUPs"/>
    <property type="match status" value="1"/>
</dbReference>
<gene>
    <name evidence="3" type="ORF">GALL_56700</name>
</gene>
<name>A0A1J5TAH8_9ZZZZ</name>
<accession>A0A1J5TAH8</accession>
<dbReference type="PANTHER" id="PTHR46268">
    <property type="entry name" value="STRESS RESPONSE PROTEIN NHAX"/>
    <property type="match status" value="1"/>
</dbReference>
<comment type="caution">
    <text evidence="3">The sequence shown here is derived from an EMBL/GenBank/DDBJ whole genome shotgun (WGS) entry which is preliminary data.</text>
</comment>
<dbReference type="PIRSF" id="PIRSF006276">
    <property type="entry name" value="UspA"/>
    <property type="match status" value="1"/>
</dbReference>
<dbReference type="PRINTS" id="PR01438">
    <property type="entry name" value="UNVRSLSTRESS"/>
</dbReference>
<protein>
    <recommendedName>
        <fullName evidence="2">UspA domain-containing protein</fullName>
    </recommendedName>
</protein>
<evidence type="ECO:0000256" key="1">
    <source>
        <dbReference type="ARBA" id="ARBA00008791"/>
    </source>
</evidence>
<feature type="domain" description="UspA" evidence="2">
    <location>
        <begin position="18"/>
        <end position="168"/>
    </location>
</feature>
<dbReference type="PANTHER" id="PTHR46268:SF6">
    <property type="entry name" value="UNIVERSAL STRESS PROTEIN UP12"/>
    <property type="match status" value="1"/>
</dbReference>